<dbReference type="AlphaFoldDB" id="A0A0L7L694"/>
<keyword evidence="5" id="KW-1185">Reference proteome</keyword>
<evidence type="ECO:0000313" key="4">
    <source>
        <dbReference type="EMBL" id="KOB70930.1"/>
    </source>
</evidence>
<evidence type="ECO:0000256" key="1">
    <source>
        <dbReference type="ARBA" id="ARBA00022741"/>
    </source>
</evidence>
<protein>
    <recommendedName>
        <fullName evidence="3">ABC transporter domain-containing protein</fullName>
    </recommendedName>
</protein>
<dbReference type="GO" id="GO:0016020">
    <property type="term" value="C:membrane"/>
    <property type="evidence" value="ECO:0007669"/>
    <property type="project" value="TreeGrafter"/>
</dbReference>
<dbReference type="InterPro" id="IPR050173">
    <property type="entry name" value="ABC_transporter_C-like"/>
</dbReference>
<evidence type="ECO:0000259" key="3">
    <source>
        <dbReference type="Pfam" id="PF00005"/>
    </source>
</evidence>
<dbReference type="SUPFAM" id="SSF52540">
    <property type="entry name" value="P-loop containing nucleoside triphosphate hydrolases"/>
    <property type="match status" value="1"/>
</dbReference>
<evidence type="ECO:0000256" key="2">
    <source>
        <dbReference type="ARBA" id="ARBA00022840"/>
    </source>
</evidence>
<evidence type="ECO:0000313" key="5">
    <source>
        <dbReference type="Proteomes" id="UP000037510"/>
    </source>
</evidence>
<keyword evidence="1" id="KW-0547">Nucleotide-binding</keyword>
<dbReference type="GO" id="GO:0016887">
    <property type="term" value="F:ATP hydrolysis activity"/>
    <property type="evidence" value="ECO:0007669"/>
    <property type="project" value="InterPro"/>
</dbReference>
<comment type="caution">
    <text evidence="4">The sequence shown here is derived from an EMBL/GenBank/DDBJ whole genome shotgun (WGS) entry which is preliminary data.</text>
</comment>
<dbReference type="GO" id="GO:0005524">
    <property type="term" value="F:ATP binding"/>
    <property type="evidence" value="ECO:0007669"/>
    <property type="project" value="UniProtKB-KW"/>
</dbReference>
<dbReference type="STRING" id="104452.A0A0L7L694"/>
<reference evidence="4 5" key="1">
    <citation type="journal article" date="2015" name="Genome Biol. Evol.">
        <title>The genome of winter moth (Operophtera brumata) provides a genomic perspective on sexual dimorphism and phenology.</title>
        <authorList>
            <person name="Derks M.F."/>
            <person name="Smit S."/>
            <person name="Salis L."/>
            <person name="Schijlen E."/>
            <person name="Bossers A."/>
            <person name="Mateman C."/>
            <person name="Pijl A.S."/>
            <person name="de Ridder D."/>
            <person name="Groenen M.A."/>
            <person name="Visser M.E."/>
            <person name="Megens H.J."/>
        </authorList>
    </citation>
    <scope>NUCLEOTIDE SEQUENCE [LARGE SCALE GENOMIC DNA]</scope>
    <source>
        <strain evidence="4">WM2013NL</strain>
        <tissue evidence="4">Head and thorax</tissue>
    </source>
</reference>
<dbReference type="InterPro" id="IPR027417">
    <property type="entry name" value="P-loop_NTPase"/>
</dbReference>
<dbReference type="Gene3D" id="3.40.50.300">
    <property type="entry name" value="P-loop containing nucleotide triphosphate hydrolases"/>
    <property type="match status" value="1"/>
</dbReference>
<organism evidence="4 5">
    <name type="scientific">Operophtera brumata</name>
    <name type="common">Winter moth</name>
    <name type="synonym">Phalaena brumata</name>
    <dbReference type="NCBI Taxonomy" id="104452"/>
    <lineage>
        <taxon>Eukaryota</taxon>
        <taxon>Metazoa</taxon>
        <taxon>Ecdysozoa</taxon>
        <taxon>Arthropoda</taxon>
        <taxon>Hexapoda</taxon>
        <taxon>Insecta</taxon>
        <taxon>Pterygota</taxon>
        <taxon>Neoptera</taxon>
        <taxon>Endopterygota</taxon>
        <taxon>Lepidoptera</taxon>
        <taxon>Glossata</taxon>
        <taxon>Ditrysia</taxon>
        <taxon>Geometroidea</taxon>
        <taxon>Geometridae</taxon>
        <taxon>Larentiinae</taxon>
        <taxon>Operophtera</taxon>
    </lineage>
</organism>
<dbReference type="Pfam" id="PF00005">
    <property type="entry name" value="ABC_tran"/>
    <property type="match status" value="1"/>
</dbReference>
<accession>A0A0L7L694</accession>
<proteinExistence type="predicted"/>
<dbReference type="Proteomes" id="UP000037510">
    <property type="component" value="Unassembled WGS sequence"/>
</dbReference>
<sequence length="261" mass="29374">MPAGLSTKVGDGGGNLSIGQRQLICLARAALTNSNVLVLDEATANVDTETDKHIQETIRNKFGNSTVLTIAHRLNTVMDYDKVIVMDKVKERLDRANDSAQTEHRHGLRQGHSHGQVSTFLLHSRLCVESRSDSTVLTIAHRLNTVMDYNKVIVMDKSSSWTSEYLPTTPTAVRRVKERLTRLTIAHRLNTVMDYDKVIVMDNAQTEHRHGLREGHRHGQVSTFLLHSRLCVESRSDSTVLTIAHRLNTVMDYDKVIVMDK</sequence>
<gene>
    <name evidence="4" type="ORF">OBRU01_06600</name>
</gene>
<dbReference type="PANTHER" id="PTHR24223">
    <property type="entry name" value="ATP-BINDING CASSETTE SUB-FAMILY C"/>
    <property type="match status" value="1"/>
</dbReference>
<feature type="domain" description="ABC transporter" evidence="3">
    <location>
        <begin position="6"/>
        <end position="44"/>
    </location>
</feature>
<dbReference type="InterPro" id="IPR003439">
    <property type="entry name" value="ABC_transporter-like_ATP-bd"/>
</dbReference>
<dbReference type="GO" id="GO:0042626">
    <property type="term" value="F:ATPase-coupled transmembrane transporter activity"/>
    <property type="evidence" value="ECO:0007669"/>
    <property type="project" value="TreeGrafter"/>
</dbReference>
<name>A0A0L7L694_OPEBR</name>
<keyword evidence="2" id="KW-0067">ATP-binding</keyword>
<dbReference type="EMBL" id="JTDY01002686">
    <property type="protein sequence ID" value="KOB70930.1"/>
    <property type="molecule type" value="Genomic_DNA"/>
</dbReference>